<comment type="caution">
    <text evidence="2">The sequence shown here is derived from an EMBL/GenBank/DDBJ whole genome shotgun (WGS) entry which is preliminary data.</text>
</comment>
<sequence>MPVWTVRLNDKIVKQFSIDNGDRKIIGRGGEASVVVDNTAISREHTALILKNDTYYIEDLGSLNGTMVNGRKIDALVQLFEGDTIEIGKFHLLPTGTEKKAPLEAQSTALDYGDETVFVRPKKPLARPASKAEEKPVHRLLVVQGTASPREISLDRRNSIKIGKDPSSDLLVTGFLVARAQCYIIKREQHFYIVPQRSWVGTRLNSFKVKREHLLRKGDLIEIKKVQILFE</sequence>
<organism evidence="2 3">
    <name type="scientific">Candidatus Desulfobia pelagia</name>
    <dbReference type="NCBI Taxonomy" id="2841692"/>
    <lineage>
        <taxon>Bacteria</taxon>
        <taxon>Pseudomonadati</taxon>
        <taxon>Thermodesulfobacteriota</taxon>
        <taxon>Desulfobulbia</taxon>
        <taxon>Desulfobulbales</taxon>
        <taxon>Desulfobulbaceae</taxon>
        <taxon>Candidatus Desulfobia</taxon>
    </lineage>
</organism>
<accession>A0A8J6NFS2</accession>
<evidence type="ECO:0000313" key="2">
    <source>
        <dbReference type="EMBL" id="MBC8318692.1"/>
    </source>
</evidence>
<dbReference type="InterPro" id="IPR000253">
    <property type="entry name" value="FHA_dom"/>
</dbReference>
<dbReference type="Pfam" id="PF00498">
    <property type="entry name" value="FHA"/>
    <property type="match status" value="2"/>
</dbReference>
<name>A0A8J6NFS2_9BACT</name>
<dbReference type="EMBL" id="JACNJZ010000178">
    <property type="protein sequence ID" value="MBC8318692.1"/>
    <property type="molecule type" value="Genomic_DNA"/>
</dbReference>
<protein>
    <submittedName>
        <fullName evidence="2">FHA domain-containing protein</fullName>
    </submittedName>
</protein>
<evidence type="ECO:0000313" key="3">
    <source>
        <dbReference type="Proteomes" id="UP000614424"/>
    </source>
</evidence>
<dbReference type="AlphaFoldDB" id="A0A8J6NFS2"/>
<dbReference type="SUPFAM" id="SSF49879">
    <property type="entry name" value="SMAD/FHA domain"/>
    <property type="match status" value="2"/>
</dbReference>
<dbReference type="PROSITE" id="PS50006">
    <property type="entry name" value="FHA_DOMAIN"/>
    <property type="match status" value="1"/>
</dbReference>
<gene>
    <name evidence="2" type="ORF">H8E41_12375</name>
</gene>
<reference evidence="2 3" key="1">
    <citation type="submission" date="2020-08" db="EMBL/GenBank/DDBJ databases">
        <title>Bridging the membrane lipid divide: bacteria of the FCB group superphylum have the potential to synthesize archaeal ether lipids.</title>
        <authorList>
            <person name="Villanueva L."/>
            <person name="Von Meijenfeldt F.A.B."/>
            <person name="Westbye A.B."/>
            <person name="Yadav S."/>
            <person name="Hopmans E.C."/>
            <person name="Dutilh B.E."/>
            <person name="Sinninghe Damste J.S."/>
        </authorList>
    </citation>
    <scope>NUCLEOTIDE SEQUENCE [LARGE SCALE GENOMIC DNA]</scope>
    <source>
        <strain evidence="2">NIOZ-UU47</strain>
    </source>
</reference>
<dbReference type="Gene3D" id="2.60.200.20">
    <property type="match status" value="2"/>
</dbReference>
<evidence type="ECO:0000259" key="1">
    <source>
        <dbReference type="PROSITE" id="PS50006"/>
    </source>
</evidence>
<dbReference type="InterPro" id="IPR050923">
    <property type="entry name" value="Cell_Proc_Reg/RNA_Proc"/>
</dbReference>
<dbReference type="PANTHER" id="PTHR23308">
    <property type="entry name" value="NUCLEAR INHIBITOR OF PROTEIN PHOSPHATASE-1"/>
    <property type="match status" value="1"/>
</dbReference>
<dbReference type="InterPro" id="IPR008984">
    <property type="entry name" value="SMAD_FHA_dom_sf"/>
</dbReference>
<feature type="domain" description="FHA" evidence="1">
    <location>
        <begin position="24"/>
        <end position="73"/>
    </location>
</feature>
<dbReference type="CDD" id="cd00060">
    <property type="entry name" value="FHA"/>
    <property type="match status" value="2"/>
</dbReference>
<proteinExistence type="predicted"/>
<dbReference type="Proteomes" id="UP000614424">
    <property type="component" value="Unassembled WGS sequence"/>
</dbReference>
<dbReference type="SMART" id="SM00240">
    <property type="entry name" value="FHA"/>
    <property type="match status" value="2"/>
</dbReference>